<dbReference type="EMBL" id="CP001848">
    <property type="protein sequence ID" value="ADB18825.1"/>
    <property type="molecule type" value="Genomic_DNA"/>
</dbReference>
<feature type="transmembrane region" description="Helical" evidence="1">
    <location>
        <begin position="96"/>
        <end position="113"/>
    </location>
</feature>
<reference evidence="2 3" key="1">
    <citation type="journal article" date="2009" name="Stand. Genomic Sci.">
        <title>Complete genome sequence of Pirellula staleyi type strain (ATCC 27377).</title>
        <authorList>
            <person name="Clum A."/>
            <person name="Tindall B.J."/>
            <person name="Sikorski J."/>
            <person name="Ivanova N."/>
            <person name="Mavrommatis K."/>
            <person name="Lucas S."/>
            <person name="Glavina del Rio T."/>
            <person name="Nolan M."/>
            <person name="Chen F."/>
            <person name="Tice H."/>
            <person name="Pitluck S."/>
            <person name="Cheng J.F."/>
            <person name="Chertkov O."/>
            <person name="Brettin T."/>
            <person name="Han C."/>
            <person name="Detter J.C."/>
            <person name="Kuske C."/>
            <person name="Bruce D."/>
            <person name="Goodwin L."/>
            <person name="Ovchinikova G."/>
            <person name="Pati A."/>
            <person name="Mikhailova N."/>
            <person name="Chen A."/>
            <person name="Palaniappan K."/>
            <person name="Land M."/>
            <person name="Hauser L."/>
            <person name="Chang Y.J."/>
            <person name="Jeffries C.D."/>
            <person name="Chain P."/>
            <person name="Rohde M."/>
            <person name="Goker M."/>
            <person name="Bristow J."/>
            <person name="Eisen J.A."/>
            <person name="Markowitz V."/>
            <person name="Hugenholtz P."/>
            <person name="Kyrpides N.C."/>
            <person name="Klenk H.P."/>
            <person name="Lapidus A."/>
        </authorList>
    </citation>
    <scope>NUCLEOTIDE SEQUENCE [LARGE SCALE GENOMIC DNA]</scope>
    <source>
        <strain evidence="3">ATCC 27377 / DSM 6068 / ICPB 4128</strain>
    </source>
</reference>
<feature type="transmembrane region" description="Helical" evidence="1">
    <location>
        <begin position="62"/>
        <end position="84"/>
    </location>
</feature>
<dbReference type="Proteomes" id="UP000001887">
    <property type="component" value="Chromosome"/>
</dbReference>
<protein>
    <submittedName>
        <fullName evidence="2">Uncharacterized protein</fullName>
    </submittedName>
</protein>
<dbReference type="KEGG" id="psl:Psta_4176"/>
<feature type="transmembrane region" description="Helical" evidence="1">
    <location>
        <begin position="28"/>
        <end position="50"/>
    </location>
</feature>
<keyword evidence="1" id="KW-1133">Transmembrane helix</keyword>
<sequence>MICLPIDAFLFALLIQKLSDHELPYWKAAIFAAANIPVMFATAVATGLLAGTLNLALNLPPWLITIPCVATLPLGTATALWLAFDLPVRTSLVVSAAYYAIVLPPLALLVLLSNR</sequence>
<accession>D2R3X6</accession>
<evidence type="ECO:0000313" key="2">
    <source>
        <dbReference type="EMBL" id="ADB18825.1"/>
    </source>
</evidence>
<dbReference type="HOGENOM" id="CLU_2106711_0_0_0"/>
<keyword evidence="1" id="KW-0472">Membrane</keyword>
<gene>
    <name evidence="2" type="ordered locus">Psta_4176</name>
</gene>
<keyword evidence="3" id="KW-1185">Reference proteome</keyword>
<keyword evidence="1" id="KW-0812">Transmembrane</keyword>
<name>D2R3X6_PIRSD</name>
<proteinExistence type="predicted"/>
<evidence type="ECO:0000256" key="1">
    <source>
        <dbReference type="SAM" id="Phobius"/>
    </source>
</evidence>
<dbReference type="AlphaFoldDB" id="D2R3X6"/>
<dbReference type="STRING" id="530564.Psta_4176"/>
<organism evidence="2 3">
    <name type="scientific">Pirellula staleyi (strain ATCC 27377 / DSM 6068 / ICPB 4128)</name>
    <name type="common">Pirella staleyi</name>
    <dbReference type="NCBI Taxonomy" id="530564"/>
    <lineage>
        <taxon>Bacteria</taxon>
        <taxon>Pseudomonadati</taxon>
        <taxon>Planctomycetota</taxon>
        <taxon>Planctomycetia</taxon>
        <taxon>Pirellulales</taxon>
        <taxon>Pirellulaceae</taxon>
        <taxon>Pirellula</taxon>
    </lineage>
</organism>
<evidence type="ECO:0000313" key="3">
    <source>
        <dbReference type="Proteomes" id="UP000001887"/>
    </source>
</evidence>